<protein>
    <submittedName>
        <fullName evidence="2">Uncharacterized protein</fullName>
    </submittedName>
</protein>
<organism evidence="2 3">
    <name type="scientific">Chloracidobacterium sp. N</name>
    <dbReference type="NCBI Taxonomy" id="2821540"/>
    <lineage>
        <taxon>Bacteria</taxon>
        <taxon>Pseudomonadati</taxon>
        <taxon>Acidobacteriota</taxon>
        <taxon>Terriglobia</taxon>
        <taxon>Terriglobales</taxon>
        <taxon>Acidobacteriaceae</taxon>
        <taxon>Chloracidobacterium</taxon>
        <taxon>Chloracidobacterium aggregatum</taxon>
    </lineage>
</organism>
<keyword evidence="1" id="KW-1133">Transmembrane helix</keyword>
<accession>A0ABX8B6U4</accession>
<keyword evidence="1" id="KW-0812">Transmembrane</keyword>
<feature type="transmembrane region" description="Helical" evidence="1">
    <location>
        <begin position="39"/>
        <end position="56"/>
    </location>
</feature>
<feature type="transmembrane region" description="Helical" evidence="1">
    <location>
        <begin position="12"/>
        <end position="33"/>
    </location>
</feature>
<keyword evidence="1" id="KW-0472">Membrane</keyword>
<gene>
    <name evidence="2" type="ORF">J8C05_14795</name>
</gene>
<evidence type="ECO:0000313" key="3">
    <source>
        <dbReference type="Proteomes" id="UP000677668"/>
    </source>
</evidence>
<dbReference type="EMBL" id="CP072643">
    <property type="protein sequence ID" value="QUV95279.1"/>
    <property type="molecule type" value="Genomic_DNA"/>
</dbReference>
<dbReference type="RefSeq" id="WP_211423513.1">
    <property type="nucleotide sequence ID" value="NZ_CP072643.1"/>
</dbReference>
<dbReference type="Proteomes" id="UP000677668">
    <property type="component" value="Chromosome 2"/>
</dbReference>
<reference evidence="2 3" key="1">
    <citation type="submission" date="2021-03" db="EMBL/GenBank/DDBJ databases">
        <title>Genomic and phenotypic characterization of Chloracidobacterium isolates provides evidence for multiple species.</title>
        <authorList>
            <person name="Saini M.K."/>
            <person name="Costas A.M.G."/>
            <person name="Tank M."/>
            <person name="Bryant D.A."/>
        </authorList>
    </citation>
    <scope>NUCLEOTIDE SEQUENCE [LARGE SCALE GENOMIC DNA]</scope>
    <source>
        <strain evidence="2 3">N</strain>
    </source>
</reference>
<evidence type="ECO:0000256" key="1">
    <source>
        <dbReference type="SAM" id="Phobius"/>
    </source>
</evidence>
<proteinExistence type="predicted"/>
<keyword evidence="3" id="KW-1185">Reference proteome</keyword>
<name>A0ABX8B6U4_9BACT</name>
<evidence type="ECO:0000313" key="2">
    <source>
        <dbReference type="EMBL" id="QUV95279.1"/>
    </source>
</evidence>
<sequence>MNWKEISWKMAIIYALLTYVPLLVFWVLTVAFADALGGVSHFILIMGMIFAIILDIKRRSPGYSI</sequence>